<evidence type="ECO:0000256" key="4">
    <source>
        <dbReference type="ARBA" id="ARBA00023163"/>
    </source>
</evidence>
<keyword evidence="3" id="KW-0731">Sigma factor</keyword>
<dbReference type="EMBL" id="MWDQ01000028">
    <property type="protein sequence ID" value="OQB74797.1"/>
    <property type="molecule type" value="Genomic_DNA"/>
</dbReference>
<dbReference type="InterPro" id="IPR013249">
    <property type="entry name" value="RNA_pol_sigma70_r4_t2"/>
</dbReference>
<dbReference type="Gene3D" id="1.10.10.10">
    <property type="entry name" value="Winged helix-like DNA-binding domain superfamily/Winged helix DNA-binding domain"/>
    <property type="match status" value="1"/>
</dbReference>
<feature type="domain" description="RNA polymerase sigma factor 70 region 4 type 2" evidence="6">
    <location>
        <begin position="113"/>
        <end position="164"/>
    </location>
</feature>
<accession>A0A1V6CD34</accession>
<dbReference type="Proteomes" id="UP000485562">
    <property type="component" value="Unassembled WGS sequence"/>
</dbReference>
<evidence type="ECO:0000256" key="2">
    <source>
        <dbReference type="ARBA" id="ARBA00023015"/>
    </source>
</evidence>
<dbReference type="CDD" id="cd06171">
    <property type="entry name" value="Sigma70_r4"/>
    <property type="match status" value="1"/>
</dbReference>
<name>A0A1V6CD34_UNCT6</name>
<dbReference type="InterPro" id="IPR007627">
    <property type="entry name" value="RNA_pol_sigma70_r2"/>
</dbReference>
<evidence type="ECO:0000256" key="3">
    <source>
        <dbReference type="ARBA" id="ARBA00023082"/>
    </source>
</evidence>
<dbReference type="NCBIfam" id="TIGR02937">
    <property type="entry name" value="sigma70-ECF"/>
    <property type="match status" value="1"/>
</dbReference>
<comment type="similarity">
    <text evidence="1">Belongs to the sigma-70 factor family. ECF subfamily.</text>
</comment>
<dbReference type="PANTHER" id="PTHR43133">
    <property type="entry name" value="RNA POLYMERASE ECF-TYPE SIGMA FACTO"/>
    <property type="match status" value="1"/>
</dbReference>
<dbReference type="InterPro" id="IPR013324">
    <property type="entry name" value="RNA_pol_sigma_r3/r4-like"/>
</dbReference>
<dbReference type="InterPro" id="IPR014284">
    <property type="entry name" value="RNA_pol_sigma-70_dom"/>
</dbReference>
<dbReference type="GO" id="GO:0003677">
    <property type="term" value="F:DNA binding"/>
    <property type="evidence" value="ECO:0007669"/>
    <property type="project" value="InterPro"/>
</dbReference>
<feature type="domain" description="RNA polymerase sigma-70 region 2" evidence="5">
    <location>
        <begin position="9"/>
        <end position="76"/>
    </location>
</feature>
<gene>
    <name evidence="7" type="primary">sigE</name>
    <name evidence="7" type="ORF">BWX89_00368</name>
</gene>
<dbReference type="SUPFAM" id="SSF88946">
    <property type="entry name" value="Sigma2 domain of RNA polymerase sigma factors"/>
    <property type="match status" value="1"/>
</dbReference>
<dbReference type="PANTHER" id="PTHR43133:SF51">
    <property type="entry name" value="RNA POLYMERASE SIGMA FACTOR"/>
    <property type="match status" value="1"/>
</dbReference>
<evidence type="ECO:0000259" key="5">
    <source>
        <dbReference type="Pfam" id="PF04542"/>
    </source>
</evidence>
<dbReference type="InterPro" id="IPR036388">
    <property type="entry name" value="WH-like_DNA-bd_sf"/>
</dbReference>
<reference evidence="7" key="1">
    <citation type="submission" date="2017-02" db="EMBL/GenBank/DDBJ databases">
        <title>Delving into the versatile metabolic prowess of the omnipresent phylum Bacteroidetes.</title>
        <authorList>
            <person name="Nobu M.K."/>
            <person name="Mei R."/>
            <person name="Narihiro T."/>
            <person name="Kuroda K."/>
            <person name="Liu W.-T."/>
        </authorList>
    </citation>
    <scope>NUCLEOTIDE SEQUENCE</scope>
    <source>
        <strain evidence="7">ADurb.Bin131</strain>
    </source>
</reference>
<dbReference type="Pfam" id="PF04542">
    <property type="entry name" value="Sigma70_r2"/>
    <property type="match status" value="1"/>
</dbReference>
<dbReference type="GO" id="GO:0016987">
    <property type="term" value="F:sigma factor activity"/>
    <property type="evidence" value="ECO:0007669"/>
    <property type="project" value="UniProtKB-KW"/>
</dbReference>
<evidence type="ECO:0000256" key="1">
    <source>
        <dbReference type="ARBA" id="ARBA00010641"/>
    </source>
</evidence>
<evidence type="ECO:0000259" key="6">
    <source>
        <dbReference type="Pfam" id="PF08281"/>
    </source>
</evidence>
<dbReference type="InterPro" id="IPR039425">
    <property type="entry name" value="RNA_pol_sigma-70-like"/>
</dbReference>
<comment type="caution">
    <text evidence="7">The sequence shown here is derived from an EMBL/GenBank/DDBJ whole genome shotgun (WGS) entry which is preliminary data.</text>
</comment>
<dbReference type="SUPFAM" id="SSF88659">
    <property type="entry name" value="Sigma3 and sigma4 domains of RNA polymerase sigma factors"/>
    <property type="match status" value="1"/>
</dbReference>
<protein>
    <submittedName>
        <fullName evidence="7">ECF RNA polymerase sigma factor SigE</fullName>
    </submittedName>
</protein>
<dbReference type="InterPro" id="IPR013325">
    <property type="entry name" value="RNA_pol_sigma_r2"/>
</dbReference>
<sequence>MDSKEFEQLYKRYAPMLYRTAYRMVKNDADALDIVQDAFIRIFNSFTKFRNEANVQTWMYRIVMNLCYDYFRKRKKVLFVSERDISDYDNNQQLPSDDNVEKIADLENQRKQNLQIALDKLTLRQRTVFNLRIYDELSYEDISKIMNIKIGTAKATFFQAVEKLKIIMKEMEKNELR</sequence>
<dbReference type="Pfam" id="PF08281">
    <property type="entry name" value="Sigma70_r4_2"/>
    <property type="match status" value="1"/>
</dbReference>
<dbReference type="Gene3D" id="1.10.1740.10">
    <property type="match status" value="1"/>
</dbReference>
<keyword evidence="4" id="KW-0804">Transcription</keyword>
<dbReference type="AlphaFoldDB" id="A0A1V6CD34"/>
<proteinExistence type="inferred from homology"/>
<evidence type="ECO:0000313" key="7">
    <source>
        <dbReference type="EMBL" id="OQB74797.1"/>
    </source>
</evidence>
<dbReference type="GO" id="GO:0006352">
    <property type="term" value="P:DNA-templated transcription initiation"/>
    <property type="evidence" value="ECO:0007669"/>
    <property type="project" value="InterPro"/>
</dbReference>
<keyword evidence="2" id="KW-0805">Transcription regulation</keyword>
<organism evidence="7">
    <name type="scientific">candidate division TA06 bacterium ADurb.Bin131</name>
    <dbReference type="NCBI Taxonomy" id="1852827"/>
    <lineage>
        <taxon>Bacteria</taxon>
        <taxon>Bacteria division TA06</taxon>
    </lineage>
</organism>